<accession>A0A648F2Y4</accession>
<name>A0A648F2Y4_SALTM</name>
<geneLocation type="plasmid" evidence="2">
    <name>pSTM37-118</name>
</geneLocation>
<sequence>MAGNWPSDEYHFIGLLIMNVHVRGGIIRVNCISELEHYFISCLLLKHFRL</sequence>
<reference evidence="1" key="1">
    <citation type="journal article" date="2019" name="Microorganisms">
        <title>Z/I1 Hybrid Virulence Plasmids Carrying Antimicrobial Resistance genes in S. Typhimurium from Australian Food Animal Production.</title>
        <authorList>
            <person name="Wyrsch E.R."/>
            <person name="Hawkey J."/>
            <person name="Judd L.M."/>
            <person name="Haites R."/>
            <person name="Holt K.E."/>
            <person name="Djordjevic S.P."/>
            <person name="Billman-Jacobe H."/>
        </authorList>
    </citation>
    <scope>NUCLEOTIDE SEQUENCE</scope>
    <source>
        <plasmid evidence="1">pSTM32_108</plasmid>
        <plasmid evidence="2">pSTM37-118</plasmid>
    </source>
</reference>
<evidence type="ECO:0000313" key="1">
    <source>
        <dbReference type="EMBL" id="QFC17752.1"/>
    </source>
</evidence>
<geneLocation type="plasmid" evidence="1">
    <name>pSTM32_108</name>
</geneLocation>
<dbReference type="EMBL" id="MN334220">
    <property type="protein sequence ID" value="QFC17895.1"/>
    <property type="molecule type" value="Genomic_DNA"/>
</dbReference>
<keyword evidence="1" id="KW-0614">Plasmid</keyword>
<evidence type="ECO:0000313" key="2">
    <source>
        <dbReference type="EMBL" id="QFC17895.1"/>
    </source>
</evidence>
<proteinExistence type="predicted"/>
<dbReference type="EMBL" id="MN334219">
    <property type="protein sequence ID" value="QFC17752.1"/>
    <property type="molecule type" value="Genomic_DNA"/>
</dbReference>
<organism evidence="1">
    <name type="scientific">Salmonella typhimurium</name>
    <dbReference type="NCBI Taxonomy" id="90371"/>
    <lineage>
        <taxon>Bacteria</taxon>
        <taxon>Pseudomonadati</taxon>
        <taxon>Pseudomonadota</taxon>
        <taxon>Gammaproteobacteria</taxon>
        <taxon>Enterobacterales</taxon>
        <taxon>Enterobacteriaceae</taxon>
        <taxon>Salmonella</taxon>
    </lineage>
</organism>
<dbReference type="AlphaFoldDB" id="A0A648F2Y4"/>
<protein>
    <submittedName>
        <fullName evidence="1">Uncharacterized protein</fullName>
    </submittedName>
</protein>